<accession>A0AAV0T3C5</accession>
<sequence>MSRPVVGVNVTAHRKEQNMTDIKKRKKLWVCYYVELVVGSPRENHTRLGFSGSFQALVRLHREFLRLYIEKYGESQGGLLTGRESFLSTRSSSTSRSSVSSTSKRSPTSFSSIVRHTFRLKKESTTSNEVEEEEKETTSKLHTHQTHHAHDLHHQYMSAIEPPGIVSFPVQKKLLLHLESGEAKDDEKIEARNAALFEYYSQLFNSFDSELYLELVYQRAQERATKNKSLVCENQSEDEAEQISSSKISGGFFNLLRHRNTEGVKSSKQVEFVEPVYVRTRGKSRRRRSTHRNSSLHAP</sequence>
<organism evidence="2 3">
    <name type="scientific">Peronospora farinosa</name>
    <dbReference type="NCBI Taxonomy" id="134698"/>
    <lineage>
        <taxon>Eukaryota</taxon>
        <taxon>Sar</taxon>
        <taxon>Stramenopiles</taxon>
        <taxon>Oomycota</taxon>
        <taxon>Peronosporomycetes</taxon>
        <taxon>Peronosporales</taxon>
        <taxon>Peronosporaceae</taxon>
        <taxon>Peronospora</taxon>
    </lineage>
</organism>
<gene>
    <name evidence="2" type="ORF">PFR002_LOCUS2826</name>
</gene>
<evidence type="ECO:0000313" key="2">
    <source>
        <dbReference type="EMBL" id="CAI5713934.1"/>
    </source>
</evidence>
<evidence type="ECO:0008006" key="4">
    <source>
        <dbReference type="Google" id="ProtNLM"/>
    </source>
</evidence>
<dbReference type="AlphaFoldDB" id="A0AAV0T3C5"/>
<evidence type="ECO:0000256" key="1">
    <source>
        <dbReference type="SAM" id="MobiDB-lite"/>
    </source>
</evidence>
<evidence type="ECO:0000313" key="3">
    <source>
        <dbReference type="Proteomes" id="UP001159659"/>
    </source>
</evidence>
<feature type="region of interest" description="Disordered" evidence="1">
    <location>
        <begin position="122"/>
        <end position="142"/>
    </location>
</feature>
<protein>
    <recommendedName>
        <fullName evidence="4">PX domain-containing protein</fullName>
    </recommendedName>
</protein>
<proteinExistence type="predicted"/>
<name>A0AAV0T3C5_9STRA</name>
<dbReference type="EMBL" id="CANTFK010000333">
    <property type="protein sequence ID" value="CAI5713934.1"/>
    <property type="molecule type" value="Genomic_DNA"/>
</dbReference>
<dbReference type="Proteomes" id="UP001159659">
    <property type="component" value="Unassembled WGS sequence"/>
</dbReference>
<reference evidence="2" key="1">
    <citation type="submission" date="2022-12" db="EMBL/GenBank/DDBJ databases">
        <authorList>
            <person name="Webb A."/>
        </authorList>
    </citation>
    <scope>NUCLEOTIDE SEQUENCE</scope>
    <source>
        <strain evidence="2">Pf2</strain>
    </source>
</reference>
<comment type="caution">
    <text evidence="2">The sequence shown here is derived from an EMBL/GenBank/DDBJ whole genome shotgun (WGS) entry which is preliminary data.</text>
</comment>